<name>A0ABZ2XZJ7_9RHOB</name>
<keyword evidence="3" id="KW-1185">Reference proteome</keyword>
<dbReference type="EMBL" id="CP123584">
    <property type="protein sequence ID" value="WZK90254.1"/>
    <property type="molecule type" value="Genomic_DNA"/>
</dbReference>
<feature type="compositionally biased region" description="Basic and acidic residues" evidence="1">
    <location>
        <begin position="181"/>
        <end position="197"/>
    </location>
</feature>
<dbReference type="Proteomes" id="UP001623232">
    <property type="component" value="Chromosome"/>
</dbReference>
<evidence type="ECO:0000313" key="2">
    <source>
        <dbReference type="EMBL" id="WZK90254.1"/>
    </source>
</evidence>
<feature type="compositionally biased region" description="Polar residues" evidence="1">
    <location>
        <begin position="204"/>
        <end position="215"/>
    </location>
</feature>
<accession>A0ABZ2XZJ7</accession>
<reference evidence="2 3" key="1">
    <citation type="submission" date="2023-04" db="EMBL/GenBank/DDBJ databases">
        <title>Complete genome sequence of Alisedimentitalea scapharcae.</title>
        <authorList>
            <person name="Rong J.-C."/>
            <person name="Yi M.-L."/>
            <person name="Zhao Q."/>
        </authorList>
    </citation>
    <scope>NUCLEOTIDE SEQUENCE [LARGE SCALE GENOMIC DNA]</scope>
    <source>
        <strain evidence="2 3">KCTC 42119</strain>
    </source>
</reference>
<protein>
    <submittedName>
        <fullName evidence="2">Uncharacterized protein</fullName>
    </submittedName>
</protein>
<organism evidence="2 3">
    <name type="scientific">Aliisedimentitalea scapharcae</name>
    <dbReference type="NCBI Taxonomy" id="1524259"/>
    <lineage>
        <taxon>Bacteria</taxon>
        <taxon>Pseudomonadati</taxon>
        <taxon>Pseudomonadota</taxon>
        <taxon>Alphaproteobacteria</taxon>
        <taxon>Rhodobacterales</taxon>
        <taxon>Roseobacteraceae</taxon>
        <taxon>Aliisedimentitalea</taxon>
    </lineage>
</organism>
<feature type="region of interest" description="Disordered" evidence="1">
    <location>
        <begin position="181"/>
        <end position="215"/>
    </location>
</feature>
<evidence type="ECO:0000313" key="3">
    <source>
        <dbReference type="Proteomes" id="UP001623232"/>
    </source>
</evidence>
<evidence type="ECO:0000256" key="1">
    <source>
        <dbReference type="SAM" id="MobiDB-lite"/>
    </source>
</evidence>
<gene>
    <name evidence="2" type="ORF">QEZ52_06840</name>
</gene>
<proteinExistence type="predicted"/>
<sequence>MKGGLHFTGQRQGLFPRLLAGGRGIEQDHQSIPQKPFQRAAAMFNEWTDRGVKGIQSGNDPLWVDRIGIGGKPAQIGKQNRNQTAPAAQKIRAVLGAQDQFCHLFGQEPAQAVAARNLFDLARHSMFEITVPIGQLVTLRMDFVIEFTQFVTHGVGILSQRAEFVLVGHLNPRIEIARGNRAERAPDALHRPDDCRGNDIPGKQRQQNRTHAGNQDNAARAFISQPSLCGLVFHFFTDLGGAGIGAALDLLKHRQNLRVHKGSDPVKFAGFPGL</sequence>